<keyword evidence="11" id="KW-1185">Reference proteome</keyword>
<keyword evidence="7" id="KW-0717">Septation</keyword>
<organism evidence="10 11">
    <name type="scientific">Tigheibacillus halophilus</name>
    <dbReference type="NCBI Taxonomy" id="361280"/>
    <lineage>
        <taxon>Bacteria</taxon>
        <taxon>Bacillati</taxon>
        <taxon>Bacillota</taxon>
        <taxon>Bacilli</taxon>
        <taxon>Bacillales</taxon>
        <taxon>Bacillaceae</taxon>
        <taxon>Tigheibacillus</taxon>
    </lineage>
</organism>
<keyword evidence="4" id="KW-1133">Transmembrane helix</keyword>
<comment type="caution">
    <text evidence="10">The sequence shown here is derived from an EMBL/GenBank/DDBJ whole genome shotgun (WGS) entry which is preliminary data.</text>
</comment>
<evidence type="ECO:0000313" key="11">
    <source>
        <dbReference type="Proteomes" id="UP001281447"/>
    </source>
</evidence>
<keyword evidence="3" id="KW-0812">Transmembrane</keyword>
<name>A0ABU5CCA7_9BACI</name>
<evidence type="ECO:0000256" key="2">
    <source>
        <dbReference type="ARBA" id="ARBA00022618"/>
    </source>
</evidence>
<gene>
    <name evidence="10" type="ORF">RWE15_25240</name>
</gene>
<evidence type="ECO:0000256" key="8">
    <source>
        <dbReference type="ARBA" id="ARBA00023306"/>
    </source>
</evidence>
<sequence length="397" mass="46254">MFEQRLKQLDKQLDMYNGLAGDGNYMEAKDLMEELKNDLEALQEVVDVFPEIYRACKHDLPSQLSELKNGLKEMKNEGFVIEHLGFEEEMKEFEKKLDHLIGELDNGEITASQKFIPELDERLKEIYQALEDEAVAKGYVTANLPGYESSLEETAAAFAETKSEVELLARAYYISDGDMEKYRELDKQINRLQKQYEMISNQLEENNSSNLEIREQIESGFSQLKAIKEKHNDFKKHMENIRGDEMKAREQLSQLREQIHVTYRRLKKSNIPGVPGFIYSSIEKSTQQVDQVLQALERQPLDMAQVQAALEQAKKANDHLVEQTDMILDQAYYTERVIQYANRYRSRYPQLASELKESERLFRSYEYELALEKAARAVEEIEPGALKKIEQYQEMNA</sequence>
<keyword evidence="2" id="KW-0132">Cell division</keyword>
<keyword evidence="8" id="KW-0131">Cell cycle</keyword>
<accession>A0ABU5CCA7</accession>
<evidence type="ECO:0000313" key="10">
    <source>
        <dbReference type="EMBL" id="MDY0396980.1"/>
    </source>
</evidence>
<dbReference type="Pfam" id="PF06160">
    <property type="entry name" value="EzrA"/>
    <property type="match status" value="1"/>
</dbReference>
<protein>
    <submittedName>
        <fullName evidence="10">Septation ring formation regulator EzrA</fullName>
    </submittedName>
</protein>
<keyword evidence="6" id="KW-0472">Membrane</keyword>
<evidence type="ECO:0000256" key="6">
    <source>
        <dbReference type="ARBA" id="ARBA00023136"/>
    </source>
</evidence>
<dbReference type="EMBL" id="JAWDIP010000004">
    <property type="protein sequence ID" value="MDY0396980.1"/>
    <property type="molecule type" value="Genomic_DNA"/>
</dbReference>
<evidence type="ECO:0000256" key="1">
    <source>
        <dbReference type="ARBA" id="ARBA00004162"/>
    </source>
</evidence>
<feature type="coiled-coil region" evidence="9">
    <location>
        <begin position="175"/>
        <end position="209"/>
    </location>
</feature>
<dbReference type="Proteomes" id="UP001281447">
    <property type="component" value="Unassembled WGS sequence"/>
</dbReference>
<evidence type="ECO:0000256" key="9">
    <source>
        <dbReference type="SAM" id="Coils"/>
    </source>
</evidence>
<evidence type="ECO:0000256" key="4">
    <source>
        <dbReference type="ARBA" id="ARBA00022989"/>
    </source>
</evidence>
<proteinExistence type="predicted"/>
<evidence type="ECO:0000256" key="5">
    <source>
        <dbReference type="ARBA" id="ARBA00023054"/>
    </source>
</evidence>
<reference evidence="10 11" key="1">
    <citation type="submission" date="2023-10" db="EMBL/GenBank/DDBJ databases">
        <title>Virgibacillus halophilus 5B73C genome.</title>
        <authorList>
            <person name="Miliotis G."/>
            <person name="Sengupta P."/>
            <person name="Hameed A."/>
            <person name="Chuvochina M."/>
            <person name="Mcdonagh F."/>
            <person name="Simpson A.C."/>
            <person name="Singh N.K."/>
            <person name="Rekha P.D."/>
            <person name="Raman K."/>
            <person name="Hugenholtz P."/>
            <person name="Venkateswaran K."/>
        </authorList>
    </citation>
    <scope>NUCLEOTIDE SEQUENCE [LARGE SCALE GENOMIC DNA]</scope>
    <source>
        <strain evidence="10 11">5B73C</strain>
    </source>
</reference>
<keyword evidence="5 9" id="KW-0175">Coiled coil</keyword>
<evidence type="ECO:0000256" key="3">
    <source>
        <dbReference type="ARBA" id="ARBA00022692"/>
    </source>
</evidence>
<dbReference type="InterPro" id="IPR010379">
    <property type="entry name" value="EzrA"/>
</dbReference>
<comment type="subcellular location">
    <subcellularLocation>
        <location evidence="1">Cell membrane</location>
        <topology evidence="1">Single-pass membrane protein</topology>
    </subcellularLocation>
</comment>
<evidence type="ECO:0000256" key="7">
    <source>
        <dbReference type="ARBA" id="ARBA00023210"/>
    </source>
</evidence>